<dbReference type="GO" id="GO:0005524">
    <property type="term" value="F:ATP binding"/>
    <property type="evidence" value="ECO:0007669"/>
    <property type="project" value="UniProtKB-UniRule"/>
</dbReference>
<dbReference type="EMBL" id="CP003167">
    <property type="protein sequence ID" value="AGB01765.1"/>
    <property type="molecule type" value="Genomic_DNA"/>
</dbReference>
<proteinExistence type="inferred from homology"/>
<feature type="binding site" evidence="7">
    <location>
        <position position="10"/>
    </location>
    <ligand>
        <name>ATP</name>
        <dbReference type="ChEBI" id="CHEBI:30616"/>
    </ligand>
</feature>
<dbReference type="GO" id="GO:0042274">
    <property type="term" value="P:ribosomal small subunit biogenesis"/>
    <property type="evidence" value="ECO:0007669"/>
    <property type="project" value="UniProtKB-UniRule"/>
</dbReference>
<evidence type="ECO:0000256" key="3">
    <source>
        <dbReference type="ARBA" id="ARBA00022679"/>
    </source>
</evidence>
<evidence type="ECO:0000313" key="8">
    <source>
        <dbReference type="EMBL" id="AGB01765.1"/>
    </source>
</evidence>
<dbReference type="RefSeq" id="WP_015284729.1">
    <property type="nucleotide sequence ID" value="NC_019943.1"/>
</dbReference>
<comment type="function">
    <text evidence="7">Broad-specificity nucleoside monophosphate (NMP) kinase that catalyzes the reversible transfer of the terminal phosphate group between nucleoside triphosphates and monophosphates. Has also ATPase activity. Involved in the late maturation steps of the 30S ribosomal particles, specifically 16S rRNA maturation. While NMP activity is not required for ribosome maturation, ATPase activity is. Associates transiently with small ribosomal subunit protein uS11. ATP hydrolysis breaks the interaction with uS11. May temporarily remove uS11 from the ribosome to enable a conformational change of the ribosomal RNA that is needed for the final maturation step of the small ribosomal subunit.</text>
</comment>
<comment type="caution">
    <text evidence="7">Lacks conserved residue(s) required for the propagation of feature annotation.</text>
</comment>
<comment type="catalytic activity">
    <reaction evidence="7">
        <text>AMP + ATP = 2 ADP</text>
        <dbReference type="Rhea" id="RHEA:12973"/>
        <dbReference type="ChEBI" id="CHEBI:30616"/>
        <dbReference type="ChEBI" id="CHEBI:456215"/>
        <dbReference type="ChEBI" id="CHEBI:456216"/>
        <dbReference type="EC" id="2.7.4.3"/>
    </reaction>
</comment>
<comment type="catalytic activity">
    <reaction evidence="7">
        <text>ATP + H2O = ADP + phosphate + H(+)</text>
        <dbReference type="Rhea" id="RHEA:13065"/>
        <dbReference type="ChEBI" id="CHEBI:15377"/>
        <dbReference type="ChEBI" id="CHEBI:15378"/>
        <dbReference type="ChEBI" id="CHEBI:30616"/>
        <dbReference type="ChEBI" id="CHEBI:43474"/>
        <dbReference type="ChEBI" id="CHEBI:456216"/>
    </reaction>
</comment>
<evidence type="ECO:0000256" key="7">
    <source>
        <dbReference type="HAMAP-Rule" id="MF_00039"/>
    </source>
</evidence>
<reference evidence="8 9" key="2">
    <citation type="journal article" date="2014" name="Genome Announc.">
        <title>Complete Genome Sequence of Methanoregula formicica SMSPT, a Mesophilic Hydrogenotrophic Methanogen Isolated from a Methanogenic Upflow Anaerobic Sludge Blanket Reactor.</title>
        <authorList>
            <person name="Yamamoto K."/>
            <person name="Tamaki H."/>
            <person name="Cadillo-Quiroz H."/>
            <person name="Imachi H."/>
            <person name="Kyrpides N."/>
            <person name="Woyke T."/>
            <person name="Goodwin L."/>
            <person name="Zinder S.H."/>
            <person name="Kamagata Y."/>
            <person name="Liu W.T."/>
        </authorList>
    </citation>
    <scope>NUCLEOTIDE SEQUENCE [LARGE SCALE GENOMIC DNA]</scope>
    <source>
        <strain evidence="9">DSM 22288 / NBRC 105244 / SMSP</strain>
    </source>
</reference>
<keyword evidence="3 7" id="KW-0808">Transferase</keyword>
<evidence type="ECO:0000256" key="1">
    <source>
        <dbReference type="ARBA" id="ARBA00022517"/>
    </source>
</evidence>
<keyword evidence="6 7" id="KW-0067">ATP-binding</keyword>
<keyword evidence="2 7" id="KW-0698">rRNA processing</keyword>
<dbReference type="Gene3D" id="3.40.50.300">
    <property type="entry name" value="P-loop containing nucleotide triphosphate hydrolases"/>
    <property type="match status" value="1"/>
</dbReference>
<accession>L0HCM8</accession>
<dbReference type="Proteomes" id="UP000010824">
    <property type="component" value="Chromosome"/>
</dbReference>
<keyword evidence="5 7" id="KW-0418">Kinase</keyword>
<keyword evidence="1 7" id="KW-0690">Ribosome biogenesis</keyword>
<reference evidence="9" key="1">
    <citation type="submission" date="2011-12" db="EMBL/GenBank/DDBJ databases">
        <title>Complete sequence of Methanoregula formicicum SMSP.</title>
        <authorList>
            <person name="Lucas S."/>
            <person name="Han J."/>
            <person name="Lapidus A."/>
            <person name="Cheng J.-F."/>
            <person name="Goodwin L."/>
            <person name="Pitluck S."/>
            <person name="Peters L."/>
            <person name="Ovchinnikova G."/>
            <person name="Teshima H."/>
            <person name="Detter J.C."/>
            <person name="Han C."/>
            <person name="Tapia R."/>
            <person name="Land M."/>
            <person name="Hauser L."/>
            <person name="Kyrpides N."/>
            <person name="Ivanova N."/>
            <person name="Pagani I."/>
            <person name="Imachi H."/>
            <person name="Tamaki H."/>
            <person name="Sekiguchi Y."/>
            <person name="Kamagata Y."/>
            <person name="Cadillo-Quiroz H."/>
            <person name="Zinder S."/>
            <person name="Liu W.-T."/>
            <person name="Woyke T."/>
        </authorList>
    </citation>
    <scope>NUCLEOTIDE SEQUENCE [LARGE SCALE GENOMIC DNA]</scope>
    <source>
        <strain evidence="9">DSM 22288 / NBRC 105244 / SMSP</strain>
    </source>
</reference>
<dbReference type="PANTHER" id="PTHR12595:SF0">
    <property type="entry name" value="ADENYLATE KINASE ISOENZYME 6"/>
    <property type="match status" value="1"/>
</dbReference>
<keyword evidence="9" id="KW-1185">Reference proteome</keyword>
<feature type="region of interest" description="LID" evidence="7">
    <location>
        <begin position="95"/>
        <end position="105"/>
    </location>
</feature>
<dbReference type="STRING" id="593750.Metfor_0705"/>
<dbReference type="Pfam" id="PF13238">
    <property type="entry name" value="AAA_18"/>
    <property type="match status" value="1"/>
</dbReference>
<dbReference type="OrthoDB" id="8730at2157"/>
<dbReference type="EC" id="2.7.4.3" evidence="7"/>
<evidence type="ECO:0000256" key="5">
    <source>
        <dbReference type="ARBA" id="ARBA00022777"/>
    </source>
</evidence>
<feature type="binding site" evidence="7">
    <location>
        <position position="12"/>
    </location>
    <ligand>
        <name>ATP</name>
        <dbReference type="ChEBI" id="CHEBI:30616"/>
    </ligand>
</feature>
<dbReference type="GO" id="GO:0004017">
    <property type="term" value="F:AMP kinase activity"/>
    <property type="evidence" value="ECO:0007669"/>
    <property type="project" value="UniProtKB-UniRule"/>
</dbReference>
<dbReference type="HAMAP" id="MF_00039">
    <property type="entry name" value="Adenylate_kinase_AK6"/>
    <property type="match status" value="1"/>
</dbReference>
<evidence type="ECO:0000256" key="4">
    <source>
        <dbReference type="ARBA" id="ARBA00022741"/>
    </source>
</evidence>
<dbReference type="eggNOG" id="arCOG01038">
    <property type="taxonomic scope" value="Archaea"/>
</dbReference>
<dbReference type="GO" id="GO:0016887">
    <property type="term" value="F:ATP hydrolysis activity"/>
    <property type="evidence" value="ECO:0007669"/>
    <property type="project" value="InterPro"/>
</dbReference>
<dbReference type="InParanoid" id="L0HCM8"/>
<dbReference type="SUPFAM" id="SSF52540">
    <property type="entry name" value="P-loop containing nucleoside triphosphate hydrolases"/>
    <property type="match status" value="1"/>
</dbReference>
<dbReference type="GeneID" id="14310018"/>
<name>L0HCM8_METFS</name>
<dbReference type="AlphaFoldDB" id="L0HCM8"/>
<dbReference type="HOGENOM" id="CLU_079096_0_1_2"/>
<organism evidence="8 9">
    <name type="scientific">Methanoregula formicica (strain DSM 22288 / NBRC 105244 / SMSP)</name>
    <dbReference type="NCBI Taxonomy" id="593750"/>
    <lineage>
        <taxon>Archaea</taxon>
        <taxon>Methanobacteriati</taxon>
        <taxon>Methanobacteriota</taxon>
        <taxon>Stenosarchaea group</taxon>
        <taxon>Methanomicrobia</taxon>
        <taxon>Methanomicrobiales</taxon>
        <taxon>Methanoregulaceae</taxon>
        <taxon>Methanoregula</taxon>
    </lineage>
</organism>
<dbReference type="KEGG" id="mfo:Metfor_0705"/>
<gene>
    <name evidence="8" type="ordered locus">Metfor_0705</name>
</gene>
<sequence precursor="true">MMCGITGTPGTGKSMIADELARRGHTVVHITETVGPYVTGEDEKRDVQIIDVDRWVAEFKPVDGFVEGHFAHLLPCDRVVVLRCRPDELAARLEQRKYREAKIRENTEAEALDSCLIETIEEHDPSHIFELDTTGRDAAYCADRIEAFVRGEIPADFGHIDWSSYLEAHL</sequence>
<comment type="subunit">
    <text evidence="7">Interacts with uS11. Not a structural component of 40S pre-ribosomes, but transiently interacts with them by binding to uS11.</text>
</comment>
<dbReference type="FunCoup" id="L0HCM8">
    <property type="interactions" value="194"/>
</dbReference>
<dbReference type="GO" id="GO:0006364">
    <property type="term" value="P:rRNA processing"/>
    <property type="evidence" value="ECO:0007669"/>
    <property type="project" value="UniProtKB-KW"/>
</dbReference>
<feature type="binding site" evidence="7">
    <location>
        <position position="14"/>
    </location>
    <ligand>
        <name>ATP</name>
        <dbReference type="ChEBI" id="CHEBI:30616"/>
    </ligand>
</feature>
<evidence type="ECO:0000313" key="9">
    <source>
        <dbReference type="Proteomes" id="UP000010824"/>
    </source>
</evidence>
<keyword evidence="4 7" id="KW-0547">Nucleotide-binding</keyword>
<evidence type="ECO:0000256" key="6">
    <source>
        <dbReference type="ARBA" id="ARBA00022840"/>
    </source>
</evidence>
<evidence type="ECO:0000256" key="2">
    <source>
        <dbReference type="ARBA" id="ARBA00022552"/>
    </source>
</evidence>
<dbReference type="InterPro" id="IPR020618">
    <property type="entry name" value="Adenyl_kinase_AK6"/>
</dbReference>
<comment type="similarity">
    <text evidence="7">Belongs to the adenylate kinase family. AK6 subfamily.</text>
</comment>
<dbReference type="PANTHER" id="PTHR12595">
    <property type="entry name" value="POS9-ACTIVATING FACTOR FAP7-RELATED"/>
    <property type="match status" value="1"/>
</dbReference>
<feature type="binding site" evidence="7">
    <location>
        <position position="96"/>
    </location>
    <ligand>
        <name>ATP</name>
        <dbReference type="ChEBI" id="CHEBI:30616"/>
    </ligand>
</feature>
<protein>
    <recommendedName>
        <fullName evidence="7">Putative adenylate kinase</fullName>
        <shortName evidence="7">AK</shortName>
        <ecNumber evidence="7">2.7.4.3</ecNumber>
    </recommendedName>
    <alternativeName>
        <fullName evidence="7">ATP-AMP transphosphorylase</fullName>
    </alternativeName>
</protein>
<dbReference type="InterPro" id="IPR027417">
    <property type="entry name" value="P-loop_NTPase"/>
</dbReference>
<feature type="binding site" evidence="7">
    <location>
        <position position="13"/>
    </location>
    <ligand>
        <name>ATP</name>
        <dbReference type="ChEBI" id="CHEBI:30616"/>
    </ligand>
</feature>